<dbReference type="AlphaFoldDB" id="A0A1X7BUT6"/>
<feature type="domain" description="SWIM-type" evidence="2">
    <location>
        <begin position="424"/>
        <end position="461"/>
    </location>
</feature>
<reference evidence="3 4" key="1">
    <citation type="submission" date="2017-03" db="EMBL/GenBank/DDBJ databases">
        <authorList>
            <person name="Afonso C.L."/>
            <person name="Miller P.J."/>
            <person name="Scott M.A."/>
            <person name="Spackman E."/>
            <person name="Goraichik I."/>
            <person name="Dimitrov K.M."/>
            <person name="Suarez D.L."/>
            <person name="Swayne D.E."/>
        </authorList>
    </citation>
    <scope>NUCLEOTIDE SEQUENCE [LARGE SCALE GENOMIC DNA]</scope>
    <source>
        <strain evidence="3 4">CECT 7745</strain>
    </source>
</reference>
<dbReference type="OrthoDB" id="7821105at2"/>
<sequence>MSDNNLSATAVQQGMQGVYHMAKIEHVYQYTGRSAFVSAADNQQLSLVCETTHAQQPDQFLTACTRDPQVTARALRAVSEIVGSRFYVPPAMLARILREADPVATVSPEAVRFEGFSACCSAYIRLDIGDGALEVAHRRNGTTNVDFGAELRAALAKVTPDSRMEITIGSKAVGISHERARVVERKVPLPVRWLKGFGNVQVHLAGMQPAFALPRVAAQRFLRTLPRSKSDHEIWVSASSNAVRTTSRAMPGSVPLRGGHRLRVLEPLVAKARELQVYHNATLGSSAWILDFETQRLVLVLNAEPWRGFSGDGALLSDLAMPAADIAAVRAHLNWQDRLDPSALSQATGKTPDELQRTMSQLAALGLVGFDLAQGAWFHRVLPFDMDRVIALNPRLKAARKLVDNGAVTLGGGSADVESENVVHRVRMTDDSYSCTCPWYMKNKAARGPCKHVLAVEMAMERIT</sequence>
<keyword evidence="1" id="KW-0862">Zinc</keyword>
<dbReference type="EMBL" id="FWXB01000013">
    <property type="protein sequence ID" value="SMC13343.1"/>
    <property type="molecule type" value="Genomic_DNA"/>
</dbReference>
<evidence type="ECO:0000259" key="2">
    <source>
        <dbReference type="PROSITE" id="PS50966"/>
    </source>
</evidence>
<evidence type="ECO:0000313" key="4">
    <source>
        <dbReference type="Proteomes" id="UP000193224"/>
    </source>
</evidence>
<organism evidence="3 4">
    <name type="scientific">Roseovarius aestuarii</name>
    <dbReference type="NCBI Taxonomy" id="475083"/>
    <lineage>
        <taxon>Bacteria</taxon>
        <taxon>Pseudomonadati</taxon>
        <taxon>Pseudomonadota</taxon>
        <taxon>Alphaproteobacteria</taxon>
        <taxon>Rhodobacterales</taxon>
        <taxon>Roseobacteraceae</taxon>
        <taxon>Roseovarius</taxon>
    </lineage>
</organism>
<gene>
    <name evidence="3" type="ORF">ROA7745_03189</name>
</gene>
<dbReference type="Pfam" id="PF04434">
    <property type="entry name" value="SWIM"/>
    <property type="match status" value="1"/>
</dbReference>
<dbReference type="RefSeq" id="WP_085801291.1">
    <property type="nucleotide sequence ID" value="NZ_FWXB01000013.1"/>
</dbReference>
<keyword evidence="4" id="KW-1185">Reference proteome</keyword>
<accession>A0A1X7BUT6</accession>
<keyword evidence="1" id="KW-0863">Zinc-finger</keyword>
<keyword evidence="1" id="KW-0479">Metal-binding</keyword>
<evidence type="ECO:0000256" key="1">
    <source>
        <dbReference type="PROSITE-ProRule" id="PRU00325"/>
    </source>
</evidence>
<protein>
    <recommendedName>
        <fullName evidence="2">SWIM-type domain-containing protein</fullName>
    </recommendedName>
</protein>
<name>A0A1X7BUT6_9RHOB</name>
<dbReference type="PROSITE" id="PS50966">
    <property type="entry name" value="ZF_SWIM"/>
    <property type="match status" value="1"/>
</dbReference>
<proteinExistence type="predicted"/>
<dbReference type="GO" id="GO:0008270">
    <property type="term" value="F:zinc ion binding"/>
    <property type="evidence" value="ECO:0007669"/>
    <property type="project" value="UniProtKB-KW"/>
</dbReference>
<evidence type="ECO:0000313" key="3">
    <source>
        <dbReference type="EMBL" id="SMC13343.1"/>
    </source>
</evidence>
<dbReference type="Proteomes" id="UP000193224">
    <property type="component" value="Unassembled WGS sequence"/>
</dbReference>
<dbReference type="InterPro" id="IPR007527">
    <property type="entry name" value="Znf_SWIM"/>
</dbReference>